<evidence type="ECO:0000313" key="1">
    <source>
        <dbReference type="EMBL" id="MPN38572.1"/>
    </source>
</evidence>
<comment type="caution">
    <text evidence="1">The sequence shown here is derived from an EMBL/GenBank/DDBJ whole genome shotgun (WGS) entry which is preliminary data.</text>
</comment>
<dbReference type="AlphaFoldDB" id="A0A645HJK5"/>
<accession>A0A645HJK5</accession>
<name>A0A645HJK5_9ZZZZ</name>
<protein>
    <submittedName>
        <fullName evidence="1">Uncharacterized protein</fullName>
    </submittedName>
</protein>
<proteinExistence type="predicted"/>
<organism evidence="1">
    <name type="scientific">bioreactor metagenome</name>
    <dbReference type="NCBI Taxonomy" id="1076179"/>
    <lineage>
        <taxon>unclassified sequences</taxon>
        <taxon>metagenomes</taxon>
        <taxon>ecological metagenomes</taxon>
    </lineage>
</organism>
<reference evidence="1" key="1">
    <citation type="submission" date="2019-08" db="EMBL/GenBank/DDBJ databases">
        <authorList>
            <person name="Kucharzyk K."/>
            <person name="Murdoch R.W."/>
            <person name="Higgins S."/>
            <person name="Loffler F."/>
        </authorList>
    </citation>
    <scope>NUCLEOTIDE SEQUENCE</scope>
</reference>
<gene>
    <name evidence="1" type="ORF">SDC9_186096</name>
</gene>
<dbReference type="EMBL" id="VSSQ01093885">
    <property type="protein sequence ID" value="MPN38572.1"/>
    <property type="molecule type" value="Genomic_DNA"/>
</dbReference>
<sequence>MQLQEIRLVGLIALVGLAQRLAGNQVVDHFFLLGDGFQALLDLLLVAFDLDQRASGGDARLMASQPVVLGAHGGCVVDAGQRHFGNLTARCMNAR</sequence>